<evidence type="ECO:0000256" key="1">
    <source>
        <dbReference type="SAM" id="Phobius"/>
    </source>
</evidence>
<organism evidence="2 3">
    <name type="scientific">Kangiella japonica</name>
    <dbReference type="NCBI Taxonomy" id="647384"/>
    <lineage>
        <taxon>Bacteria</taxon>
        <taxon>Pseudomonadati</taxon>
        <taxon>Pseudomonadota</taxon>
        <taxon>Gammaproteobacteria</taxon>
        <taxon>Kangiellales</taxon>
        <taxon>Kangiellaceae</taxon>
        <taxon>Kangiella</taxon>
    </lineage>
</organism>
<gene>
    <name evidence="2" type="ORF">GCM10009123_19680</name>
</gene>
<name>A0ABN0T4W3_9GAMM</name>
<reference evidence="2 3" key="1">
    <citation type="journal article" date="2019" name="Int. J. Syst. Evol. Microbiol.">
        <title>The Global Catalogue of Microorganisms (GCM) 10K type strain sequencing project: providing services to taxonomists for standard genome sequencing and annotation.</title>
        <authorList>
            <consortium name="The Broad Institute Genomics Platform"/>
            <consortium name="The Broad Institute Genome Sequencing Center for Infectious Disease"/>
            <person name="Wu L."/>
            <person name="Ma J."/>
        </authorList>
    </citation>
    <scope>NUCLEOTIDE SEQUENCE [LARGE SCALE GENOMIC DNA]</scope>
    <source>
        <strain evidence="2 3">JCM 16211</strain>
    </source>
</reference>
<keyword evidence="3" id="KW-1185">Reference proteome</keyword>
<feature type="transmembrane region" description="Helical" evidence="1">
    <location>
        <begin position="174"/>
        <end position="199"/>
    </location>
</feature>
<feature type="transmembrane region" description="Helical" evidence="1">
    <location>
        <begin position="106"/>
        <end position="126"/>
    </location>
</feature>
<protein>
    <submittedName>
        <fullName evidence="2">Pr6Pr family membrane protein</fullName>
    </submittedName>
</protein>
<keyword evidence="1" id="KW-0472">Membrane</keyword>
<keyword evidence="1" id="KW-0812">Transmembrane</keyword>
<dbReference type="NCBIfam" id="NF038065">
    <property type="entry name" value="Pr6Pr"/>
    <property type="match status" value="1"/>
</dbReference>
<evidence type="ECO:0000313" key="2">
    <source>
        <dbReference type="EMBL" id="GAA0212471.1"/>
    </source>
</evidence>
<keyword evidence="1" id="KW-1133">Transmembrane helix</keyword>
<dbReference type="InterPro" id="IPR049713">
    <property type="entry name" value="Pr6Pr-like"/>
</dbReference>
<dbReference type="EMBL" id="BAAAFM010000008">
    <property type="protein sequence ID" value="GAA0212471.1"/>
    <property type="molecule type" value="Genomic_DNA"/>
</dbReference>
<dbReference type="Proteomes" id="UP001501221">
    <property type="component" value="Unassembled WGS sequence"/>
</dbReference>
<feature type="transmembrane region" description="Helical" evidence="1">
    <location>
        <begin position="75"/>
        <end position="94"/>
    </location>
</feature>
<accession>A0ABN0T4W3</accession>
<feature type="transmembrane region" description="Helical" evidence="1">
    <location>
        <begin position="138"/>
        <end position="154"/>
    </location>
</feature>
<feature type="transmembrane region" description="Helical" evidence="1">
    <location>
        <begin position="40"/>
        <end position="63"/>
    </location>
</feature>
<comment type="caution">
    <text evidence="2">The sequence shown here is derived from an EMBL/GenBank/DDBJ whole genome shotgun (WGS) entry which is preliminary data.</text>
</comment>
<proteinExistence type="predicted"/>
<sequence length="205" mass="23085">MSMTTKEKAFLSIFCLLAWSGVFLQLYLSIATSLENDKTLIHGVIMYTGYFTVLTNIFIDVLVTLRVTGVSTNNSVRGCATTAILLVGIVYHFVLKDIWEPTGAQWLADVMLHYVTPILSLIYWIAYPPANKVSITELFKWLLYPLAYLLYVLIRGEIVNLYPYPFIDLMVLEGAQVFVNSLGISLSFIVIGTAVTLLANWRRNS</sequence>
<evidence type="ECO:0000313" key="3">
    <source>
        <dbReference type="Proteomes" id="UP001501221"/>
    </source>
</evidence>